<dbReference type="InterPro" id="IPR036286">
    <property type="entry name" value="LexA/Signal_pep-like_sf"/>
</dbReference>
<dbReference type="PROSITE" id="PS50943">
    <property type="entry name" value="HTH_CROC1"/>
    <property type="match status" value="1"/>
</dbReference>
<dbReference type="SUPFAM" id="SSF47413">
    <property type="entry name" value="lambda repressor-like DNA-binding domains"/>
    <property type="match status" value="1"/>
</dbReference>
<accession>A0ABT0XI84</accession>
<evidence type="ECO:0000313" key="3">
    <source>
        <dbReference type="Proteomes" id="UP001203665"/>
    </source>
</evidence>
<dbReference type="Pfam" id="PF01381">
    <property type="entry name" value="HTH_3"/>
    <property type="match status" value="1"/>
</dbReference>
<evidence type="ECO:0000313" key="2">
    <source>
        <dbReference type="EMBL" id="MCM2675611.1"/>
    </source>
</evidence>
<dbReference type="Proteomes" id="UP001203665">
    <property type="component" value="Unassembled WGS sequence"/>
</dbReference>
<dbReference type="Pfam" id="PF00717">
    <property type="entry name" value="Peptidase_S24"/>
    <property type="match status" value="1"/>
</dbReference>
<comment type="caution">
    <text evidence="2">The sequence shown here is derived from an EMBL/GenBank/DDBJ whole genome shotgun (WGS) entry which is preliminary data.</text>
</comment>
<dbReference type="CDD" id="cd00093">
    <property type="entry name" value="HTH_XRE"/>
    <property type="match status" value="1"/>
</dbReference>
<dbReference type="SUPFAM" id="SSF51306">
    <property type="entry name" value="LexA/Signal peptidase"/>
    <property type="match status" value="1"/>
</dbReference>
<organism evidence="2 3">
    <name type="scientific">Alkalicoccobacillus plakortidis</name>
    <dbReference type="NCBI Taxonomy" id="444060"/>
    <lineage>
        <taxon>Bacteria</taxon>
        <taxon>Bacillati</taxon>
        <taxon>Bacillota</taxon>
        <taxon>Bacilli</taxon>
        <taxon>Bacillales</taxon>
        <taxon>Bacillaceae</taxon>
        <taxon>Alkalicoccobacillus</taxon>
    </lineage>
</organism>
<dbReference type="InterPro" id="IPR015927">
    <property type="entry name" value="Peptidase_S24_S26A/B/C"/>
</dbReference>
<sequence length="219" mass="24340">MDNFYQIVGANIEKHRKAKKVSAEELGKRIGVTKKTIRRYELGEIRILNDRVLDIAKGLEIDPTELYAGTMNEVKSDMVHEVVNNDYSNITNVPIVGAIAAGAPIFAEQNIEGYLPMMTSFLKQNKTYFYLTVTGDSMDRELPEGSYVLVEKDADIENGQIAVVRVNGYDATVKKVSVSGDIVTLIPLSNNPTHQPHTFNIAEDDIAFIGKVIQSVKTY</sequence>
<dbReference type="SMART" id="SM00530">
    <property type="entry name" value="HTH_XRE"/>
    <property type="match status" value="1"/>
</dbReference>
<dbReference type="InterPro" id="IPR001387">
    <property type="entry name" value="Cro/C1-type_HTH"/>
</dbReference>
<dbReference type="Gene3D" id="1.10.260.40">
    <property type="entry name" value="lambda repressor-like DNA-binding domains"/>
    <property type="match status" value="1"/>
</dbReference>
<protein>
    <submittedName>
        <fullName evidence="2">XRE family transcriptional regulator</fullName>
    </submittedName>
</protein>
<evidence type="ECO:0000259" key="1">
    <source>
        <dbReference type="PROSITE" id="PS50943"/>
    </source>
</evidence>
<gene>
    <name evidence="2" type="ORF">NDM98_08960</name>
</gene>
<proteinExistence type="predicted"/>
<name>A0ABT0XI84_9BACI</name>
<dbReference type="EMBL" id="JAMQJY010000001">
    <property type="protein sequence ID" value="MCM2675611.1"/>
    <property type="molecule type" value="Genomic_DNA"/>
</dbReference>
<keyword evidence="3" id="KW-1185">Reference proteome</keyword>
<feature type="domain" description="HTH cro/C1-type" evidence="1">
    <location>
        <begin position="12"/>
        <end position="66"/>
    </location>
</feature>
<dbReference type="PANTHER" id="PTHR33516">
    <property type="entry name" value="LEXA REPRESSOR"/>
    <property type="match status" value="1"/>
</dbReference>
<dbReference type="InterPro" id="IPR010982">
    <property type="entry name" value="Lambda_DNA-bd_dom_sf"/>
</dbReference>
<dbReference type="PANTHER" id="PTHR33516:SF2">
    <property type="entry name" value="LEXA REPRESSOR-RELATED"/>
    <property type="match status" value="1"/>
</dbReference>
<dbReference type="InterPro" id="IPR039418">
    <property type="entry name" value="LexA-like"/>
</dbReference>
<dbReference type="RefSeq" id="WP_251606540.1">
    <property type="nucleotide sequence ID" value="NZ_JAMQJY010000001.1"/>
</dbReference>
<dbReference type="InterPro" id="IPR050077">
    <property type="entry name" value="LexA_repressor"/>
</dbReference>
<dbReference type="Gene3D" id="2.10.109.10">
    <property type="entry name" value="Umud Fragment, subunit A"/>
    <property type="match status" value="1"/>
</dbReference>
<dbReference type="CDD" id="cd06529">
    <property type="entry name" value="S24_LexA-like"/>
    <property type="match status" value="1"/>
</dbReference>
<reference evidence="2" key="1">
    <citation type="submission" date="2022-06" db="EMBL/GenBank/DDBJ databases">
        <title>Alkalicoccobacillus porphyridii sp. nov., isolated from a marine red alga, Porphyridium purpureum and reclassification of Shouchella plakortidis and Shouchella gibsonii as Alkalicoccobacillus plakortidis comb. nov. and Alkalicoccobacillus gibsonii comb. nov.</title>
        <authorList>
            <person name="Kim K.H."/>
            <person name="Lee J.K."/>
            <person name="Han D.M."/>
            <person name="Baek J.H."/>
            <person name="Jeon C.O."/>
        </authorList>
    </citation>
    <scope>NUCLEOTIDE SEQUENCE</scope>
    <source>
        <strain evidence="2">DSM 19153</strain>
    </source>
</reference>